<evidence type="ECO:0000256" key="1">
    <source>
        <dbReference type="SAM" id="Phobius"/>
    </source>
</evidence>
<organism evidence="2 3">
    <name type="scientific">Abyssalbus ytuae</name>
    <dbReference type="NCBI Taxonomy" id="2926907"/>
    <lineage>
        <taxon>Bacteria</taxon>
        <taxon>Pseudomonadati</taxon>
        <taxon>Bacteroidota</taxon>
        <taxon>Flavobacteriia</taxon>
        <taxon>Flavobacteriales</taxon>
        <taxon>Flavobacteriaceae</taxon>
        <taxon>Abyssalbus</taxon>
    </lineage>
</organism>
<evidence type="ECO:0008006" key="4">
    <source>
        <dbReference type="Google" id="ProtNLM"/>
    </source>
</evidence>
<evidence type="ECO:0000313" key="3">
    <source>
        <dbReference type="Proteomes" id="UP000831290"/>
    </source>
</evidence>
<name>A0A9E6ZRU5_9FLAO</name>
<gene>
    <name evidence="2" type="ORF">MQE35_18270</name>
</gene>
<keyword evidence="1" id="KW-0812">Transmembrane</keyword>
<accession>A0A9E6ZRU5</accession>
<keyword evidence="3" id="KW-1185">Reference proteome</keyword>
<dbReference type="Gene3D" id="2.170.120.30">
    <property type="match status" value="1"/>
</dbReference>
<dbReference type="InterPro" id="IPR053154">
    <property type="entry name" value="c-di-AMP_regulator"/>
</dbReference>
<feature type="transmembrane region" description="Helical" evidence="1">
    <location>
        <begin position="20"/>
        <end position="37"/>
    </location>
</feature>
<dbReference type="KEGG" id="fbm:MQE35_18270"/>
<dbReference type="Proteomes" id="UP000831290">
    <property type="component" value="Chromosome"/>
</dbReference>
<dbReference type="RefSeq" id="WP_255843309.1">
    <property type="nucleotide sequence ID" value="NZ_CP094358.1"/>
</dbReference>
<keyword evidence="1" id="KW-1133">Transmembrane helix</keyword>
<dbReference type="PANTHER" id="PTHR37804">
    <property type="entry name" value="CDAA REGULATORY PROTEIN CDAR"/>
    <property type="match status" value="1"/>
</dbReference>
<dbReference type="AlphaFoldDB" id="A0A9E6ZRU5"/>
<dbReference type="EMBL" id="CP094358">
    <property type="protein sequence ID" value="UOB17673.1"/>
    <property type="molecule type" value="Genomic_DNA"/>
</dbReference>
<evidence type="ECO:0000313" key="2">
    <source>
        <dbReference type="EMBL" id="UOB17673.1"/>
    </source>
</evidence>
<reference evidence="2" key="1">
    <citation type="submission" date="2022-03" db="EMBL/GenBank/DDBJ databases">
        <title>Description of Abyssus ytuae gen. nov., sp. nov., a novel member of the family Flavobacteriaceae isolated from the sediment of Mariana Trench.</title>
        <authorList>
            <person name="Zhang J."/>
            <person name="Xu X."/>
        </authorList>
    </citation>
    <scope>NUCLEOTIDE SEQUENCE</scope>
    <source>
        <strain evidence="2">MT3330</strain>
    </source>
</reference>
<sequence length="320" mass="36830">MVSIIKKYFTGPTRRKKMGVFAIFVLFSFFMWFLIKLSKNYTYKISFDVDYKNIPEEKILLSKPVKTLDVIVNATGFKIFNYNLFKKNLDIDLSGYDDPGRGFYILEDDLEEEIGNQYSDLTLRRVLADTVHIQFGINKQKYVKVVPKLTLNFSSDYELYDEIKVTPDSIWILGPENIVDTIAKLNTVEYKADNISNNLDATLDIDIPLPLSLEEISYETKKVEITAKVEKFSEKMIEVPVTVKKVPEKLSVRTFPPAVNVLVKTALKDLKNISVEDFMVSCDFNEEAEGKLKLKLEKSPDIQGEIKLQTNEVEFLVKKQ</sequence>
<dbReference type="PANTHER" id="PTHR37804:SF1">
    <property type="entry name" value="CDAA REGULATORY PROTEIN CDAR"/>
    <property type="match status" value="1"/>
</dbReference>
<keyword evidence="1" id="KW-0472">Membrane</keyword>
<proteinExistence type="predicted"/>
<protein>
    <recommendedName>
        <fullName evidence="4">YbbR-like domain-containing protein</fullName>
    </recommendedName>
</protein>
<dbReference type="Gene3D" id="2.170.120.40">
    <property type="entry name" value="YbbR-like domain"/>
    <property type="match status" value="1"/>
</dbReference>